<dbReference type="AlphaFoldDB" id="A0A8I6RWV5"/>
<feature type="compositionally biased region" description="Polar residues" evidence="2">
    <location>
        <begin position="24"/>
        <end position="50"/>
    </location>
</feature>
<keyword evidence="1" id="KW-0802">TPR repeat</keyword>
<feature type="repeat" description="TPR" evidence="1">
    <location>
        <begin position="467"/>
        <end position="500"/>
    </location>
</feature>
<dbReference type="GO" id="GO:0030008">
    <property type="term" value="C:TRAPP complex"/>
    <property type="evidence" value="ECO:0007669"/>
    <property type="project" value="TreeGrafter"/>
</dbReference>
<gene>
    <name evidence="3" type="primary">106667898</name>
</gene>
<organism evidence="3 4">
    <name type="scientific">Cimex lectularius</name>
    <name type="common">Bed bug</name>
    <name type="synonym">Acanthia lectularia</name>
    <dbReference type="NCBI Taxonomy" id="79782"/>
    <lineage>
        <taxon>Eukaryota</taxon>
        <taxon>Metazoa</taxon>
        <taxon>Ecdysozoa</taxon>
        <taxon>Arthropoda</taxon>
        <taxon>Hexapoda</taxon>
        <taxon>Insecta</taxon>
        <taxon>Pterygota</taxon>
        <taxon>Neoptera</taxon>
        <taxon>Paraneoptera</taxon>
        <taxon>Hemiptera</taxon>
        <taxon>Heteroptera</taxon>
        <taxon>Panheteroptera</taxon>
        <taxon>Cimicomorpha</taxon>
        <taxon>Cimicidae</taxon>
        <taxon>Cimex</taxon>
    </lineage>
</organism>
<feature type="region of interest" description="Disordered" evidence="2">
    <location>
        <begin position="1"/>
        <end position="68"/>
    </location>
</feature>
<dbReference type="PANTHER" id="PTHR21581">
    <property type="entry name" value="D-ALANYL-D-ALANINE CARBOXYPEPTIDASE"/>
    <property type="match status" value="1"/>
</dbReference>
<protein>
    <recommendedName>
        <fullName evidence="5">Trafficking protein particle complex subunit 12</fullName>
    </recommendedName>
</protein>
<evidence type="ECO:0000313" key="4">
    <source>
        <dbReference type="Proteomes" id="UP000494040"/>
    </source>
</evidence>
<dbReference type="GO" id="GO:0005794">
    <property type="term" value="C:Golgi apparatus"/>
    <property type="evidence" value="ECO:0007669"/>
    <property type="project" value="TreeGrafter"/>
</dbReference>
<evidence type="ECO:0000313" key="3">
    <source>
        <dbReference type="EnsemblMetazoa" id="XP_014251637.1"/>
    </source>
</evidence>
<dbReference type="InterPro" id="IPR019734">
    <property type="entry name" value="TPR_rpt"/>
</dbReference>
<sequence>MEQETSQDLGKYFGDAPEGETFFDQLSSTGNLDMMTNVQSSPQQELFSNSRRPDPLSDKIGKLELSEKEPEPSVCKIFSETPTVDSSDKNFFDILSPSHIDSPDGDPSLIGSSLINFDTNNEGPYPSPLQGFEESFDVLTGPETYRTKEAWIPSEVTRKALIVAATSSPGSYHPDKQLLTMPSVLLREELVCELTQLIRQVFGDEEASKRNIQTVNDVPQDEKGLRELIQNHCFRAAVNLTSKLLSSRGQGLNRQNQPTKHTPYSIQLWFTRFCLLVKLHYFKIAFDESNVWWNLDRPDLYYQFYPELYGGKLGTMVPFQMRLLIATIPAYVSQYSMALDRLYFVLAAVKQMLSNLEAGKTEEGSLIELSQKEREIAEKVWRSREARVQHAIINVALMSKHYILAIEVLQLVIKKNSSRNQKRALHSALGRIFLQLGDLKNAEKCFAEAKQLKRQQQGTLSADTADLRELVDKGLFFVAEMNHSQAFECFQKALMLDPYNIMVVNNMAFCLLYMGKLKKAVEILVSVIKSNPTAALHEALLLNVCTLFELESSNITQKQALLKEIAKYKGDGLKLDCLKAIMKQR</sequence>
<dbReference type="OMA" id="FYPELYG"/>
<dbReference type="SMART" id="SM00028">
    <property type="entry name" value="TPR"/>
    <property type="match status" value="3"/>
</dbReference>
<evidence type="ECO:0000256" key="2">
    <source>
        <dbReference type="SAM" id="MobiDB-lite"/>
    </source>
</evidence>
<evidence type="ECO:0000256" key="1">
    <source>
        <dbReference type="PROSITE-ProRule" id="PRU00339"/>
    </source>
</evidence>
<name>A0A8I6RWV5_CIMLE</name>
<dbReference type="Gene3D" id="1.25.40.10">
    <property type="entry name" value="Tetratricopeptide repeat domain"/>
    <property type="match status" value="2"/>
</dbReference>
<evidence type="ECO:0008006" key="5">
    <source>
        <dbReference type="Google" id="ProtNLM"/>
    </source>
</evidence>
<dbReference type="OrthoDB" id="428342at2759"/>
<reference evidence="3" key="1">
    <citation type="submission" date="2022-01" db="UniProtKB">
        <authorList>
            <consortium name="EnsemblMetazoa"/>
        </authorList>
    </citation>
    <scope>IDENTIFICATION</scope>
</reference>
<dbReference type="PROSITE" id="PS50005">
    <property type="entry name" value="TPR"/>
    <property type="match status" value="1"/>
</dbReference>
<keyword evidence="4" id="KW-1185">Reference proteome</keyword>
<feature type="compositionally biased region" description="Basic and acidic residues" evidence="2">
    <location>
        <begin position="51"/>
        <end position="68"/>
    </location>
</feature>
<dbReference type="KEGG" id="clec:106667898"/>
<dbReference type="InterPro" id="IPR011990">
    <property type="entry name" value="TPR-like_helical_dom_sf"/>
</dbReference>
<proteinExistence type="predicted"/>
<accession>A0A8I6RWV5</accession>
<dbReference type="Proteomes" id="UP000494040">
    <property type="component" value="Unassembled WGS sequence"/>
</dbReference>
<dbReference type="PANTHER" id="PTHR21581:SF6">
    <property type="entry name" value="TRAFFICKING PROTEIN PARTICLE COMPLEX SUBUNIT 12"/>
    <property type="match status" value="1"/>
</dbReference>
<dbReference type="SUPFAM" id="SSF48452">
    <property type="entry name" value="TPR-like"/>
    <property type="match status" value="1"/>
</dbReference>
<dbReference type="Pfam" id="PF13181">
    <property type="entry name" value="TPR_8"/>
    <property type="match status" value="1"/>
</dbReference>
<dbReference type="EnsemblMetazoa" id="XM_014396151.2">
    <property type="protein sequence ID" value="XP_014251637.1"/>
    <property type="gene ID" value="LOC106667898"/>
</dbReference>